<accession>K0R4M4</accession>
<organism evidence="2 3">
    <name type="scientific">Thalassiosira oceanica</name>
    <name type="common">Marine diatom</name>
    <dbReference type="NCBI Taxonomy" id="159749"/>
    <lineage>
        <taxon>Eukaryota</taxon>
        <taxon>Sar</taxon>
        <taxon>Stramenopiles</taxon>
        <taxon>Ochrophyta</taxon>
        <taxon>Bacillariophyta</taxon>
        <taxon>Coscinodiscophyceae</taxon>
        <taxon>Thalassiosirophycidae</taxon>
        <taxon>Thalassiosirales</taxon>
        <taxon>Thalassiosiraceae</taxon>
        <taxon>Thalassiosira</taxon>
    </lineage>
</organism>
<sequence>MDHGHETRTTNPGNLKRTQLWNCQVVAKGAKGGEKEEKGRRPASRKEHGDLATEISAAHGELFVAIERRQAGPDGPNPPVLRGHEKIPALASPGRDKVALMAIQSQHDLHNQVGTSPDA</sequence>
<gene>
    <name evidence="2" type="ORF">THAOC_33146</name>
</gene>
<dbReference type="Proteomes" id="UP000266841">
    <property type="component" value="Unassembled WGS sequence"/>
</dbReference>
<evidence type="ECO:0000313" key="3">
    <source>
        <dbReference type="Proteomes" id="UP000266841"/>
    </source>
</evidence>
<dbReference type="EMBL" id="AGNL01046292">
    <property type="protein sequence ID" value="EJK48088.1"/>
    <property type="molecule type" value="Genomic_DNA"/>
</dbReference>
<feature type="compositionally biased region" description="Polar residues" evidence="1">
    <location>
        <begin position="9"/>
        <end position="22"/>
    </location>
</feature>
<dbReference type="AlphaFoldDB" id="K0R4M4"/>
<comment type="caution">
    <text evidence="2">The sequence shown here is derived from an EMBL/GenBank/DDBJ whole genome shotgun (WGS) entry which is preliminary data.</text>
</comment>
<feature type="compositionally biased region" description="Basic and acidic residues" evidence="1">
    <location>
        <begin position="31"/>
        <end position="50"/>
    </location>
</feature>
<proteinExistence type="predicted"/>
<name>K0R4M4_THAOC</name>
<evidence type="ECO:0000313" key="2">
    <source>
        <dbReference type="EMBL" id="EJK48088.1"/>
    </source>
</evidence>
<feature type="region of interest" description="Disordered" evidence="1">
    <location>
        <begin position="1"/>
        <end position="50"/>
    </location>
</feature>
<protein>
    <submittedName>
        <fullName evidence="2">Uncharacterized protein</fullName>
    </submittedName>
</protein>
<reference evidence="2 3" key="1">
    <citation type="journal article" date="2012" name="Genome Biol.">
        <title>Genome and low-iron response of an oceanic diatom adapted to chronic iron limitation.</title>
        <authorList>
            <person name="Lommer M."/>
            <person name="Specht M."/>
            <person name="Roy A.S."/>
            <person name="Kraemer L."/>
            <person name="Andreson R."/>
            <person name="Gutowska M.A."/>
            <person name="Wolf J."/>
            <person name="Bergner S.V."/>
            <person name="Schilhabel M.B."/>
            <person name="Klostermeier U.C."/>
            <person name="Beiko R.G."/>
            <person name="Rosenstiel P."/>
            <person name="Hippler M."/>
            <person name="Laroche J."/>
        </authorList>
    </citation>
    <scope>NUCLEOTIDE SEQUENCE [LARGE SCALE GENOMIC DNA]</scope>
    <source>
        <strain evidence="2 3">CCMP1005</strain>
    </source>
</reference>
<keyword evidence="3" id="KW-1185">Reference proteome</keyword>
<evidence type="ECO:0000256" key="1">
    <source>
        <dbReference type="SAM" id="MobiDB-lite"/>
    </source>
</evidence>